<evidence type="ECO:0000313" key="1">
    <source>
        <dbReference type="EMBL" id="KFA88601.1"/>
    </source>
</evidence>
<sequence length="227" mass="25998">MDSPLSPLSYQPYLDQLIAFGSQESRKPDLLEAKAEYLRLTGEVFEDDKIFELRMASFLDFYLFDRVSPISKLTPAAELYQLRLQGASPEEANAFRCFTETVHGLFEVRKLGKGLVRLRELFSGKDFDVTERRTVAGLETGDVLEARLIPFAGHLLFSSAFCFHPRVAVKAIKAEVKRRKKKEPDRPPSELVWECARRAVKVERYKQIAIERIYDFSQTTPWLASAS</sequence>
<dbReference type="InterPro" id="IPR058292">
    <property type="entry name" value="DUF7986"/>
</dbReference>
<evidence type="ECO:0000313" key="2">
    <source>
        <dbReference type="Proteomes" id="UP000028547"/>
    </source>
</evidence>
<organism evidence="1 2">
    <name type="scientific">Archangium violaceum Cb vi76</name>
    <dbReference type="NCBI Taxonomy" id="1406225"/>
    <lineage>
        <taxon>Bacteria</taxon>
        <taxon>Pseudomonadati</taxon>
        <taxon>Myxococcota</taxon>
        <taxon>Myxococcia</taxon>
        <taxon>Myxococcales</taxon>
        <taxon>Cystobacterineae</taxon>
        <taxon>Archangiaceae</taxon>
        <taxon>Archangium</taxon>
    </lineage>
</organism>
<reference evidence="1 2" key="1">
    <citation type="submission" date="2014-07" db="EMBL/GenBank/DDBJ databases">
        <title>Draft Genome Sequence of Gephyronic Acid Producer, Cystobacter violaceus Strain Cb vi76.</title>
        <authorList>
            <person name="Stevens D.C."/>
            <person name="Young J."/>
            <person name="Carmichael R."/>
            <person name="Tan J."/>
            <person name="Taylor R.E."/>
        </authorList>
    </citation>
    <scope>NUCLEOTIDE SEQUENCE [LARGE SCALE GENOMIC DNA]</scope>
    <source>
        <strain evidence="1 2">Cb vi76</strain>
    </source>
</reference>
<protein>
    <submittedName>
        <fullName evidence="1">Uncharacterized protein</fullName>
    </submittedName>
</protein>
<accession>A0A084SJG6</accession>
<comment type="caution">
    <text evidence="1">The sequence shown here is derived from an EMBL/GenBank/DDBJ whole genome shotgun (WGS) entry which is preliminary data.</text>
</comment>
<dbReference type="EMBL" id="JPMI01000280">
    <property type="protein sequence ID" value="KFA88601.1"/>
    <property type="molecule type" value="Genomic_DNA"/>
</dbReference>
<gene>
    <name evidence="1" type="ORF">Q664_39960</name>
</gene>
<dbReference type="AlphaFoldDB" id="A0A084SJG6"/>
<dbReference type="Proteomes" id="UP000028547">
    <property type="component" value="Unassembled WGS sequence"/>
</dbReference>
<dbReference type="RefSeq" id="WP_043408025.1">
    <property type="nucleotide sequence ID" value="NZ_JPMI01000280.1"/>
</dbReference>
<proteinExistence type="predicted"/>
<name>A0A084SJG6_9BACT</name>
<dbReference type="Pfam" id="PF25948">
    <property type="entry name" value="DUF7986"/>
    <property type="match status" value="1"/>
</dbReference>